<evidence type="ECO:0000256" key="1">
    <source>
        <dbReference type="SAM" id="MobiDB-lite"/>
    </source>
</evidence>
<reference evidence="2" key="1">
    <citation type="submission" date="2020-01" db="EMBL/GenBank/DDBJ databases">
        <title>Insect and environment-associated Actinomycetes.</title>
        <authorList>
            <person name="Currrie C."/>
            <person name="Chevrette M."/>
            <person name="Carlson C."/>
            <person name="Stubbendieck R."/>
            <person name="Wendt-Pienkowski E."/>
        </authorList>
    </citation>
    <scope>NUCLEOTIDE SEQUENCE</scope>
    <source>
        <strain evidence="2">SID7499</strain>
    </source>
</reference>
<feature type="region of interest" description="Disordered" evidence="1">
    <location>
        <begin position="1"/>
        <end position="20"/>
    </location>
</feature>
<gene>
    <name evidence="2" type="ORF">G3M58_58845</name>
</gene>
<proteinExistence type="predicted"/>
<dbReference type="NCBIfam" id="NF033521">
    <property type="entry name" value="lasso_leader_L3"/>
    <property type="match status" value="1"/>
</dbReference>
<dbReference type="EMBL" id="JAAGMN010006125">
    <property type="protein sequence ID" value="NEE16317.1"/>
    <property type="molecule type" value="Genomic_DNA"/>
</dbReference>
<comment type="caution">
    <text evidence="2">The sequence shown here is derived from an EMBL/GenBank/DDBJ whole genome shotgun (WGS) entry which is preliminary data.</text>
</comment>
<accession>A0A6G3XF64</accession>
<name>A0A6G3XF64_9ACTN</name>
<organism evidence="2">
    <name type="scientific">Streptomyces sp. SID7499</name>
    <dbReference type="NCBI Taxonomy" id="2706086"/>
    <lineage>
        <taxon>Bacteria</taxon>
        <taxon>Bacillati</taxon>
        <taxon>Actinomycetota</taxon>
        <taxon>Actinomycetes</taxon>
        <taxon>Kitasatosporales</taxon>
        <taxon>Streptomycetaceae</taxon>
        <taxon>Streptomyces</taxon>
    </lineage>
</organism>
<dbReference type="AlphaFoldDB" id="A0A6G3XF64"/>
<protein>
    <submittedName>
        <fullName evidence="2">Lasso RiPP family leader peptide-containing protein</fullName>
    </submittedName>
</protein>
<evidence type="ECO:0000313" key="2">
    <source>
        <dbReference type="EMBL" id="NEE16317.1"/>
    </source>
</evidence>
<sequence length="46" mass="5055">MDEQTELTTAEPYAPPTLTEVGEFNEDTLGFIGWGNDIFGHYSGGF</sequence>